<accession>A0AAV4CZ92</accession>
<dbReference type="EMBL" id="BLXT01007177">
    <property type="protein sequence ID" value="GFO37130.1"/>
    <property type="molecule type" value="Genomic_DNA"/>
</dbReference>
<keyword evidence="3" id="KW-1185">Reference proteome</keyword>
<feature type="compositionally biased region" description="Acidic residues" evidence="1">
    <location>
        <begin position="1"/>
        <end position="11"/>
    </location>
</feature>
<evidence type="ECO:0000313" key="3">
    <source>
        <dbReference type="Proteomes" id="UP000735302"/>
    </source>
</evidence>
<name>A0AAV4CZ92_9GAST</name>
<sequence>MEAEEDNFNNEEAERNSDPSGGSAAKAVFKDPLCQQIPASLVPLEPNLEDAEVLLVENENQFRHWTRLSHLLAQQHDV</sequence>
<comment type="caution">
    <text evidence="2">The sequence shown here is derived from an EMBL/GenBank/DDBJ whole genome shotgun (WGS) entry which is preliminary data.</text>
</comment>
<dbReference type="Proteomes" id="UP000735302">
    <property type="component" value="Unassembled WGS sequence"/>
</dbReference>
<evidence type="ECO:0000256" key="1">
    <source>
        <dbReference type="SAM" id="MobiDB-lite"/>
    </source>
</evidence>
<reference evidence="2 3" key="1">
    <citation type="journal article" date="2021" name="Elife">
        <title>Chloroplast acquisition without the gene transfer in kleptoplastic sea slugs, Plakobranchus ocellatus.</title>
        <authorList>
            <person name="Maeda T."/>
            <person name="Takahashi S."/>
            <person name="Yoshida T."/>
            <person name="Shimamura S."/>
            <person name="Takaki Y."/>
            <person name="Nagai Y."/>
            <person name="Toyoda A."/>
            <person name="Suzuki Y."/>
            <person name="Arimoto A."/>
            <person name="Ishii H."/>
            <person name="Satoh N."/>
            <person name="Nishiyama T."/>
            <person name="Hasebe M."/>
            <person name="Maruyama T."/>
            <person name="Minagawa J."/>
            <person name="Obokata J."/>
            <person name="Shigenobu S."/>
        </authorList>
    </citation>
    <scope>NUCLEOTIDE SEQUENCE [LARGE SCALE GENOMIC DNA]</scope>
</reference>
<dbReference type="AlphaFoldDB" id="A0AAV4CZ92"/>
<organism evidence="2 3">
    <name type="scientific">Plakobranchus ocellatus</name>
    <dbReference type="NCBI Taxonomy" id="259542"/>
    <lineage>
        <taxon>Eukaryota</taxon>
        <taxon>Metazoa</taxon>
        <taxon>Spiralia</taxon>
        <taxon>Lophotrochozoa</taxon>
        <taxon>Mollusca</taxon>
        <taxon>Gastropoda</taxon>
        <taxon>Heterobranchia</taxon>
        <taxon>Euthyneura</taxon>
        <taxon>Panpulmonata</taxon>
        <taxon>Sacoglossa</taxon>
        <taxon>Placobranchoidea</taxon>
        <taxon>Plakobranchidae</taxon>
        <taxon>Plakobranchus</taxon>
    </lineage>
</organism>
<gene>
    <name evidence="2" type="ORF">PoB_006363500</name>
</gene>
<proteinExistence type="predicted"/>
<protein>
    <submittedName>
        <fullName evidence="2">Uncharacterized protein</fullName>
    </submittedName>
</protein>
<feature type="region of interest" description="Disordered" evidence="1">
    <location>
        <begin position="1"/>
        <end position="27"/>
    </location>
</feature>
<evidence type="ECO:0000313" key="2">
    <source>
        <dbReference type="EMBL" id="GFO37130.1"/>
    </source>
</evidence>